<dbReference type="InterPro" id="IPR027359">
    <property type="entry name" value="Volt_channel_dom_sf"/>
</dbReference>
<reference evidence="12 13" key="1">
    <citation type="submission" date="2021-05" db="EMBL/GenBank/DDBJ databases">
        <title>Genome Assembly of Synthetic Allotetraploid Brassica napus Reveals Homoeologous Exchanges between Subgenomes.</title>
        <authorList>
            <person name="Davis J.T."/>
        </authorList>
    </citation>
    <scope>NUCLEOTIDE SEQUENCE [LARGE SCALE GENOMIC DNA]</scope>
    <source>
        <strain evidence="13">cv. Da-Ae</strain>
        <tissue evidence="12">Seedling</tissue>
    </source>
</reference>
<comment type="subcellular location">
    <subcellularLocation>
        <location evidence="1">Cell membrane</location>
        <topology evidence="1">Multi-pass membrane protein</topology>
    </subcellularLocation>
</comment>
<evidence type="ECO:0000313" key="12">
    <source>
        <dbReference type="EMBL" id="KAH0877152.1"/>
    </source>
</evidence>
<gene>
    <name evidence="12" type="ORF">HID58_064546</name>
</gene>
<dbReference type="Proteomes" id="UP000824890">
    <property type="component" value="Unassembled WGS sequence"/>
</dbReference>
<organism evidence="12 13">
    <name type="scientific">Brassica napus</name>
    <name type="common">Rape</name>
    <dbReference type="NCBI Taxonomy" id="3708"/>
    <lineage>
        <taxon>Eukaryota</taxon>
        <taxon>Viridiplantae</taxon>
        <taxon>Streptophyta</taxon>
        <taxon>Embryophyta</taxon>
        <taxon>Tracheophyta</taxon>
        <taxon>Spermatophyta</taxon>
        <taxon>Magnoliopsida</taxon>
        <taxon>eudicotyledons</taxon>
        <taxon>Gunneridae</taxon>
        <taxon>Pentapetalae</taxon>
        <taxon>rosids</taxon>
        <taxon>malvids</taxon>
        <taxon>Brassicales</taxon>
        <taxon>Brassicaceae</taxon>
        <taxon>Brassiceae</taxon>
        <taxon>Brassica</taxon>
    </lineage>
</organism>
<protein>
    <submittedName>
        <fullName evidence="12">Uncharacterized protein</fullName>
    </submittedName>
</protein>
<keyword evidence="9" id="KW-0407">Ion channel</keyword>
<keyword evidence="4 11" id="KW-0812">Transmembrane</keyword>
<keyword evidence="8 11" id="KW-0472">Membrane</keyword>
<feature type="transmembrane region" description="Helical" evidence="11">
    <location>
        <begin position="300"/>
        <end position="319"/>
    </location>
</feature>
<evidence type="ECO:0000256" key="11">
    <source>
        <dbReference type="SAM" id="Phobius"/>
    </source>
</evidence>
<dbReference type="Pfam" id="PF12579">
    <property type="entry name" value="DUF3755"/>
    <property type="match status" value="1"/>
</dbReference>
<dbReference type="Gene3D" id="1.20.120.350">
    <property type="entry name" value="Voltage-gated potassium channels. Chain C"/>
    <property type="match status" value="1"/>
</dbReference>
<keyword evidence="7" id="KW-0406">Ion transport</keyword>
<keyword evidence="3" id="KW-1003">Cell membrane</keyword>
<feature type="transmembrane region" description="Helical" evidence="11">
    <location>
        <begin position="368"/>
        <end position="390"/>
    </location>
</feature>
<evidence type="ECO:0000256" key="4">
    <source>
        <dbReference type="ARBA" id="ARBA00022692"/>
    </source>
</evidence>
<dbReference type="InterPro" id="IPR031846">
    <property type="entry name" value="Hvcn1"/>
</dbReference>
<keyword evidence="5" id="KW-0851">Voltage-gated channel</keyword>
<dbReference type="PANTHER" id="PTHR46480:SF1">
    <property type="entry name" value="VOLTAGE-GATED HYDROGEN CHANNEL 1"/>
    <property type="match status" value="1"/>
</dbReference>
<evidence type="ECO:0000256" key="5">
    <source>
        <dbReference type="ARBA" id="ARBA00022882"/>
    </source>
</evidence>
<feature type="transmembrane region" description="Helical" evidence="11">
    <location>
        <begin position="340"/>
        <end position="362"/>
    </location>
</feature>
<dbReference type="EMBL" id="JAGKQM010000015">
    <property type="protein sequence ID" value="KAH0877152.1"/>
    <property type="molecule type" value="Genomic_DNA"/>
</dbReference>
<dbReference type="PANTHER" id="PTHR46480">
    <property type="entry name" value="F20B24.22"/>
    <property type="match status" value="1"/>
</dbReference>
<evidence type="ECO:0000256" key="2">
    <source>
        <dbReference type="ARBA" id="ARBA00022448"/>
    </source>
</evidence>
<evidence type="ECO:0000256" key="8">
    <source>
        <dbReference type="ARBA" id="ARBA00023136"/>
    </source>
</evidence>
<keyword evidence="6 11" id="KW-1133">Transmembrane helix</keyword>
<comment type="caution">
    <text evidence="12">The sequence shown here is derived from an EMBL/GenBank/DDBJ whole genome shotgun (WGS) entry which is preliminary data.</text>
</comment>
<keyword evidence="10" id="KW-0175">Coiled coil</keyword>
<dbReference type="InterPro" id="IPR022228">
    <property type="entry name" value="DUF3755"/>
</dbReference>
<evidence type="ECO:0000256" key="6">
    <source>
        <dbReference type="ARBA" id="ARBA00022989"/>
    </source>
</evidence>
<name>A0ABQ7ZAA5_BRANA</name>
<evidence type="ECO:0000256" key="1">
    <source>
        <dbReference type="ARBA" id="ARBA00004651"/>
    </source>
</evidence>
<evidence type="ECO:0000313" key="13">
    <source>
        <dbReference type="Proteomes" id="UP000824890"/>
    </source>
</evidence>
<keyword evidence="2" id="KW-0813">Transport</keyword>
<sequence>MASGEFLISCSSKANQFHSTSLPLDNHSVTPTTATTGLVFPANYGVKPEAALVMDWFPEEQYVLEKGLAKLKDEPKVSKYVKIAAALPDKTVRDVALRCRWMTTMLLHGKVVDTSPELNMLANVPQQNAVYVMNNMRHSPSDEVMDLLQQNAQAFSQISYNLSAYKDNISLFCLARNNISAILTDMKEMPGIMSRMLPLPVSVNDDLASRLFASTTQTRLQYTHEIWQSALVEYLCSEKNELHAPTLENVEFSIQNLIKSWCRRQKWRQLCLFSPKQHQQELTSTEPRWRITLSEFLESYQVHLFTIFLLSLDIVLMSLELSSSLLSCTSAKKTSNKDEWFRWGGTAILSILAVKSTALAVAMGKSFFRQPGCVMDGAVALIALVLQVFLDRKGTGFIVVVSLWRVLRVVETAFELSDEAIEVQINGIISHFQDLSQENRTLLETLAEKDEVIKKLEEEINQFKETVTNQS</sequence>
<evidence type="ECO:0000256" key="9">
    <source>
        <dbReference type="ARBA" id="ARBA00023303"/>
    </source>
</evidence>
<evidence type="ECO:0000256" key="10">
    <source>
        <dbReference type="SAM" id="Coils"/>
    </source>
</evidence>
<proteinExistence type="predicted"/>
<keyword evidence="13" id="KW-1185">Reference proteome</keyword>
<evidence type="ECO:0000256" key="7">
    <source>
        <dbReference type="ARBA" id="ARBA00023065"/>
    </source>
</evidence>
<evidence type="ECO:0000256" key="3">
    <source>
        <dbReference type="ARBA" id="ARBA00022475"/>
    </source>
</evidence>
<accession>A0ABQ7ZAA5</accession>
<feature type="coiled-coil region" evidence="10">
    <location>
        <begin position="439"/>
        <end position="466"/>
    </location>
</feature>